<evidence type="ECO:0000256" key="2">
    <source>
        <dbReference type="ARBA" id="ARBA00022525"/>
    </source>
</evidence>
<dbReference type="InterPro" id="IPR056475">
    <property type="entry name" value="GBD_Hemicentin/VWA7"/>
</dbReference>
<dbReference type="InterPro" id="IPR036465">
    <property type="entry name" value="vWFA_dom_sf"/>
</dbReference>
<proteinExistence type="predicted"/>
<keyword evidence="10" id="KW-1185">Reference proteome</keyword>
<evidence type="ECO:0000256" key="4">
    <source>
        <dbReference type="ARBA" id="ARBA00023180"/>
    </source>
</evidence>
<feature type="domain" description="Hemicentin-1-like von Willebrand factor A" evidence="7">
    <location>
        <begin position="324"/>
        <end position="497"/>
    </location>
</feature>
<gene>
    <name evidence="9" type="primary">LOC100560705</name>
</gene>
<organism evidence="9 10">
    <name type="scientific">Anolis carolinensis</name>
    <name type="common">Green anole</name>
    <name type="synonym">American chameleon</name>
    <dbReference type="NCBI Taxonomy" id="28377"/>
    <lineage>
        <taxon>Eukaryota</taxon>
        <taxon>Metazoa</taxon>
        <taxon>Chordata</taxon>
        <taxon>Craniata</taxon>
        <taxon>Vertebrata</taxon>
        <taxon>Euteleostomi</taxon>
        <taxon>Lepidosauria</taxon>
        <taxon>Squamata</taxon>
        <taxon>Bifurcata</taxon>
        <taxon>Unidentata</taxon>
        <taxon>Episquamata</taxon>
        <taxon>Toxicofera</taxon>
        <taxon>Iguania</taxon>
        <taxon>Dactyloidae</taxon>
        <taxon>Anolis</taxon>
    </lineage>
</organism>
<reference evidence="9 10" key="1">
    <citation type="submission" date="2009-12" db="EMBL/GenBank/DDBJ databases">
        <title>The Genome Sequence of Anolis carolinensis (Green Anole Lizard).</title>
        <authorList>
            <consortium name="The Genome Sequencing Platform"/>
            <person name="Di Palma F."/>
            <person name="Alfoldi J."/>
            <person name="Heiman D."/>
            <person name="Young S."/>
            <person name="Grabherr M."/>
            <person name="Johnson J."/>
            <person name="Lander E.S."/>
            <person name="Lindblad-Toh K."/>
        </authorList>
    </citation>
    <scope>NUCLEOTIDE SEQUENCE [LARGE SCALE GENOMIC DNA]</scope>
    <source>
        <strain evidence="9 10">JBL SC #1</strain>
    </source>
</reference>
<feature type="domain" description="Hemicentin/VWA7 galactose-binding" evidence="6">
    <location>
        <begin position="522"/>
        <end position="606"/>
    </location>
</feature>
<feature type="signal peptide" evidence="5">
    <location>
        <begin position="1"/>
        <end position="23"/>
    </location>
</feature>
<reference evidence="9" key="2">
    <citation type="submission" date="2025-08" db="UniProtKB">
        <authorList>
            <consortium name="Ensembl"/>
        </authorList>
    </citation>
    <scope>IDENTIFICATION</scope>
</reference>
<evidence type="ECO:0000256" key="3">
    <source>
        <dbReference type="ARBA" id="ARBA00022729"/>
    </source>
</evidence>
<dbReference type="Ensembl" id="ENSACAT00000048900.1">
    <property type="protein sequence ID" value="ENSACAP00000033878.1"/>
    <property type="gene ID" value="ENSACAG00000027601.3"/>
</dbReference>
<evidence type="ECO:0000259" key="6">
    <source>
        <dbReference type="Pfam" id="PF23560"/>
    </source>
</evidence>
<keyword evidence="4" id="KW-0325">Glycoprotein</keyword>
<dbReference type="InterPro" id="IPR056861">
    <property type="entry name" value="HMCN1-like_VWA"/>
</dbReference>
<evidence type="ECO:0000313" key="9">
    <source>
        <dbReference type="Ensembl" id="ENSACAP00000033878.1"/>
    </source>
</evidence>
<dbReference type="Pfam" id="PF25107">
    <property type="entry name" value="VWA7_N"/>
    <property type="match status" value="1"/>
</dbReference>
<evidence type="ECO:0000313" key="10">
    <source>
        <dbReference type="Proteomes" id="UP000001646"/>
    </source>
</evidence>
<dbReference type="PANTHER" id="PTHR14905">
    <property type="entry name" value="NG37"/>
    <property type="match status" value="1"/>
</dbReference>
<evidence type="ECO:0000256" key="1">
    <source>
        <dbReference type="ARBA" id="ARBA00004613"/>
    </source>
</evidence>
<dbReference type="Proteomes" id="UP000001646">
    <property type="component" value="Chromosome 2"/>
</dbReference>
<sequence>MKRINMLLLRNLPLLLCLSIASGFRPNHESGGIDPSDFTDTDITEMGVLRAVAWYMERNPLPGKPPMTPGQLENMKPLTATGLFKAYFQADVSPNRFEKALQEITSGNNLVEVLHMEDSSYFFYCEEITKSINQLRILRDSVLSGLKGHVNSSALESARLSAGKALHVLQKFYSNTNWAEMGNSKPYEYLLNTTSRAFPAAPASKTTCGNCVKESGGWYSCDENLLVKDMLTSGYKLSATCRTKPRGKCGHGGRNDVTQNFPPTGGINKETSDRQLSPHYQLHKQAAELAIQATRDFFVGEGFGLLSQIGHDTFKKFFNMEGYSLTFAIDTTGSMSNDIQQVKTTCIEILREYSGSPDAPFNYILVPFNDPGVGPVMKTNNVDEFEYYISRLHVTGGGDCPEMSLTGLKLALQESLPRSKIFTFTDAGAKDEWLKDEVKVLIDSTGSEVNYALTGYCSSRKRRSVAREETESSSRSYDNLYEELAAYSGGYYVMTSKSQLHQILGIMKLSLNAAPVKVAYSHMDGTRFSFPVDETLTEITVSVKSRVSSGFSMTVLQPSGATSASTVVIDTANHKVVEVSPIHERGSWTVTVSPSGSYEVEIGGKSLMDFSYQIMQRQKEYVLPVQGRPVKGANYTFSMKVMGDAKGAEVHRLAYVSGQGIPIGSVTLNQTSDAFGNILAVAPISLHAPTTLLIVEGLSPGGLPFSRVSAEPITTESVQILPLPGQNGTLSPGETLELSVMVVNDGPSAPFSFKVSDDLGLMRSFRPTSSFLNKGENITLTATFIASGEDSSFASSIATFSAKSSTAQNYLKLPITVIPETALETDETPPVYKLLDFYMPCVGKLQQKPICSGHSWRMRFSAKDAQSAVTVRVNANPTGLTCSPRGTDGDKDLICHYVSDCCSPYVEVKMSDENGNTETLKIDYRRSRSSAA</sequence>
<dbReference type="Bgee" id="ENSACAG00000027601">
    <property type="expression patterns" value="Expressed in lung and 4 other cell types or tissues"/>
</dbReference>
<comment type="subcellular location">
    <subcellularLocation>
        <location evidence="1">Secreted</location>
    </subcellularLocation>
</comment>
<dbReference type="PANTHER" id="PTHR14905:SF21">
    <property type="entry name" value="VWFA DOMAIN-CONTAINING PROTEIN"/>
    <property type="match status" value="1"/>
</dbReference>
<dbReference type="GeneTree" id="ENSGT00390000011517"/>
<dbReference type="GO" id="GO:0005576">
    <property type="term" value="C:extracellular region"/>
    <property type="evidence" value="ECO:0007669"/>
    <property type="project" value="UniProtKB-SubCell"/>
</dbReference>
<dbReference type="Gene3D" id="3.40.50.410">
    <property type="entry name" value="von Willebrand factor, type A domain"/>
    <property type="match status" value="1"/>
</dbReference>
<feature type="domain" description="VWA7 N-terminal" evidence="8">
    <location>
        <begin position="78"/>
        <end position="297"/>
    </location>
</feature>
<dbReference type="AlphaFoldDB" id="A0A803TF88"/>
<accession>A0A803TF88</accession>
<dbReference type="Pfam" id="PF23560">
    <property type="entry name" value="GBD_Hemicentin"/>
    <property type="match status" value="1"/>
</dbReference>
<dbReference type="InterPro" id="IPR052577">
    <property type="entry name" value="VWA7"/>
</dbReference>
<dbReference type="InterPro" id="IPR056862">
    <property type="entry name" value="VWA7_N"/>
</dbReference>
<evidence type="ECO:0000256" key="5">
    <source>
        <dbReference type="SAM" id="SignalP"/>
    </source>
</evidence>
<dbReference type="InParanoid" id="A0A803TF88"/>
<evidence type="ECO:0000259" key="7">
    <source>
        <dbReference type="Pfam" id="PF25106"/>
    </source>
</evidence>
<dbReference type="SUPFAM" id="SSF53300">
    <property type="entry name" value="vWA-like"/>
    <property type="match status" value="1"/>
</dbReference>
<evidence type="ECO:0000259" key="8">
    <source>
        <dbReference type="Pfam" id="PF25107"/>
    </source>
</evidence>
<protein>
    <recommendedName>
        <fullName evidence="11">VWFA domain-containing protein</fullName>
    </recommendedName>
</protein>
<name>A0A803TF88_ANOCA</name>
<keyword evidence="2" id="KW-0964">Secreted</keyword>
<dbReference type="Pfam" id="PF25106">
    <property type="entry name" value="VWA_4"/>
    <property type="match status" value="1"/>
</dbReference>
<evidence type="ECO:0008006" key="11">
    <source>
        <dbReference type="Google" id="ProtNLM"/>
    </source>
</evidence>
<feature type="chain" id="PRO_5032500633" description="VWFA domain-containing protein" evidence="5">
    <location>
        <begin position="24"/>
        <end position="932"/>
    </location>
</feature>
<keyword evidence="3 5" id="KW-0732">Signal</keyword>
<reference evidence="9" key="3">
    <citation type="submission" date="2025-09" db="UniProtKB">
        <authorList>
            <consortium name="Ensembl"/>
        </authorList>
    </citation>
    <scope>IDENTIFICATION</scope>
</reference>